<dbReference type="OrthoDB" id="6585768at2759"/>
<proteinExistence type="predicted"/>
<dbReference type="InterPro" id="IPR027417">
    <property type="entry name" value="P-loop_NTPase"/>
</dbReference>
<dbReference type="Gene3D" id="3.40.50.300">
    <property type="entry name" value="P-loop containing nucleotide triphosphate hydrolases"/>
    <property type="match status" value="1"/>
</dbReference>
<evidence type="ECO:0000313" key="3">
    <source>
        <dbReference type="Proteomes" id="UP000023152"/>
    </source>
</evidence>
<name>X6N072_RETFI</name>
<reference evidence="2 3" key="1">
    <citation type="journal article" date="2013" name="Curr. Biol.">
        <title>The Genome of the Foraminiferan Reticulomyxa filosa.</title>
        <authorList>
            <person name="Glockner G."/>
            <person name="Hulsmann N."/>
            <person name="Schleicher M."/>
            <person name="Noegel A.A."/>
            <person name="Eichinger L."/>
            <person name="Gallinger C."/>
            <person name="Pawlowski J."/>
            <person name="Sierra R."/>
            <person name="Euteneuer U."/>
            <person name="Pillet L."/>
            <person name="Moustafa A."/>
            <person name="Platzer M."/>
            <person name="Groth M."/>
            <person name="Szafranski K."/>
            <person name="Schliwa M."/>
        </authorList>
    </citation>
    <scope>NUCLEOTIDE SEQUENCE [LARGE SCALE GENOMIC DNA]</scope>
</reference>
<comment type="caution">
    <text evidence="2">The sequence shown here is derived from an EMBL/GenBank/DDBJ whole genome shotgun (WGS) entry which is preliminary data.</text>
</comment>
<dbReference type="Proteomes" id="UP000023152">
    <property type="component" value="Unassembled WGS sequence"/>
</dbReference>
<gene>
    <name evidence="2" type="ORF">RFI_18100</name>
</gene>
<keyword evidence="1" id="KW-0547">Nucleotide-binding</keyword>
<dbReference type="AlphaFoldDB" id="X6N072"/>
<keyword evidence="3" id="KW-1185">Reference proteome</keyword>
<protein>
    <submittedName>
        <fullName evidence="2">Small GTPase</fullName>
    </submittedName>
</protein>
<dbReference type="SUPFAM" id="SSF52540">
    <property type="entry name" value="P-loop containing nucleoside triphosphate hydrolases"/>
    <property type="match status" value="1"/>
</dbReference>
<dbReference type="EMBL" id="ASPP01013981">
    <property type="protein sequence ID" value="ETO19139.1"/>
    <property type="molecule type" value="Genomic_DNA"/>
</dbReference>
<sequence>MYMLYGYNNIWLSQFRAIKEKEKNTILHYAFIPFLIGTKFDLFAESEQSYKQQITKRARKYATKMKSPLIYCSSAKAINIKKIFQVIIAKAFDMKSKIEESSDELHQPILEYSFQQVSFLAMFLPTLYNVYIPKIAVEIAKEVVTITTTKKKNQTKKTTTIWEKKLLRKANKKRKNQRK</sequence>
<dbReference type="PANTHER" id="PTHR47978">
    <property type="match status" value="1"/>
</dbReference>
<evidence type="ECO:0000313" key="2">
    <source>
        <dbReference type="EMBL" id="ETO19139.1"/>
    </source>
</evidence>
<organism evidence="2 3">
    <name type="scientific">Reticulomyxa filosa</name>
    <dbReference type="NCBI Taxonomy" id="46433"/>
    <lineage>
        <taxon>Eukaryota</taxon>
        <taxon>Sar</taxon>
        <taxon>Rhizaria</taxon>
        <taxon>Retaria</taxon>
        <taxon>Foraminifera</taxon>
        <taxon>Monothalamids</taxon>
        <taxon>Reticulomyxidae</taxon>
        <taxon>Reticulomyxa</taxon>
    </lineage>
</organism>
<dbReference type="GO" id="GO:0000166">
    <property type="term" value="F:nucleotide binding"/>
    <property type="evidence" value="ECO:0007669"/>
    <property type="project" value="UniProtKB-KW"/>
</dbReference>
<evidence type="ECO:0000256" key="1">
    <source>
        <dbReference type="ARBA" id="ARBA00022741"/>
    </source>
</evidence>
<accession>X6N072</accession>